<dbReference type="Proteomes" id="UP001279734">
    <property type="component" value="Unassembled WGS sequence"/>
</dbReference>
<dbReference type="AlphaFoldDB" id="A0AAD3SVY3"/>
<keyword evidence="1" id="KW-0472">Membrane</keyword>
<sequence>MLPSRIRLSFEQRVGKESGIEVAVEYQMKPVRRVMAENQGLMMLDDENGSAMGVSSAISSEVYVVSDSDMRPLSPKPVDVESDLPGMDELCEQYAVSLADLVSCYAFCWIALMLIFHYAGMHFVRNGYQLL</sequence>
<evidence type="ECO:0000313" key="2">
    <source>
        <dbReference type="EMBL" id="GMH16986.1"/>
    </source>
</evidence>
<gene>
    <name evidence="2" type="ORF">Nepgr_018827</name>
</gene>
<feature type="transmembrane region" description="Helical" evidence="1">
    <location>
        <begin position="94"/>
        <end position="116"/>
    </location>
</feature>
<name>A0AAD3SVY3_NEPGR</name>
<accession>A0AAD3SVY3</accession>
<evidence type="ECO:0000256" key="1">
    <source>
        <dbReference type="SAM" id="Phobius"/>
    </source>
</evidence>
<protein>
    <submittedName>
        <fullName evidence="2">Uncharacterized protein</fullName>
    </submittedName>
</protein>
<keyword evidence="1" id="KW-1133">Transmembrane helix</keyword>
<evidence type="ECO:0000313" key="3">
    <source>
        <dbReference type="Proteomes" id="UP001279734"/>
    </source>
</evidence>
<reference evidence="2" key="1">
    <citation type="submission" date="2023-05" db="EMBL/GenBank/DDBJ databases">
        <title>Nepenthes gracilis genome sequencing.</title>
        <authorList>
            <person name="Fukushima K."/>
        </authorList>
    </citation>
    <scope>NUCLEOTIDE SEQUENCE</scope>
    <source>
        <strain evidence="2">SING2019-196</strain>
    </source>
</reference>
<keyword evidence="3" id="KW-1185">Reference proteome</keyword>
<keyword evidence="1" id="KW-0812">Transmembrane</keyword>
<dbReference type="EMBL" id="BSYO01000017">
    <property type="protein sequence ID" value="GMH16986.1"/>
    <property type="molecule type" value="Genomic_DNA"/>
</dbReference>
<organism evidence="2 3">
    <name type="scientific">Nepenthes gracilis</name>
    <name type="common">Slender pitcher plant</name>
    <dbReference type="NCBI Taxonomy" id="150966"/>
    <lineage>
        <taxon>Eukaryota</taxon>
        <taxon>Viridiplantae</taxon>
        <taxon>Streptophyta</taxon>
        <taxon>Embryophyta</taxon>
        <taxon>Tracheophyta</taxon>
        <taxon>Spermatophyta</taxon>
        <taxon>Magnoliopsida</taxon>
        <taxon>eudicotyledons</taxon>
        <taxon>Gunneridae</taxon>
        <taxon>Pentapetalae</taxon>
        <taxon>Caryophyllales</taxon>
        <taxon>Nepenthaceae</taxon>
        <taxon>Nepenthes</taxon>
    </lineage>
</organism>
<comment type="caution">
    <text evidence="2">The sequence shown here is derived from an EMBL/GenBank/DDBJ whole genome shotgun (WGS) entry which is preliminary data.</text>
</comment>
<proteinExistence type="predicted"/>